<dbReference type="GO" id="GO:0000981">
    <property type="term" value="F:DNA-binding transcription factor activity, RNA polymerase II-specific"/>
    <property type="evidence" value="ECO:0007669"/>
    <property type="project" value="InterPro"/>
</dbReference>
<comment type="subcellular location">
    <subcellularLocation>
        <location evidence="1">Nucleus</location>
    </subcellularLocation>
</comment>
<evidence type="ECO:0000256" key="7">
    <source>
        <dbReference type="SAM" id="MobiDB-lite"/>
    </source>
</evidence>
<evidence type="ECO:0000256" key="4">
    <source>
        <dbReference type="ARBA" id="ARBA00023125"/>
    </source>
</evidence>
<keyword evidence="3" id="KW-0805">Transcription regulation</keyword>
<gene>
    <name evidence="9" type="ORF">PDIGIT_LOCUS13954</name>
</gene>
<evidence type="ECO:0000313" key="10">
    <source>
        <dbReference type="Proteomes" id="UP001152607"/>
    </source>
</evidence>
<dbReference type="GO" id="GO:0000976">
    <property type="term" value="F:transcription cis-regulatory region binding"/>
    <property type="evidence" value="ECO:0007669"/>
    <property type="project" value="TreeGrafter"/>
</dbReference>
<dbReference type="InterPro" id="IPR036864">
    <property type="entry name" value="Zn2-C6_fun-type_DNA-bd_sf"/>
</dbReference>
<accession>A0A9W4USP3</accession>
<evidence type="ECO:0000256" key="6">
    <source>
        <dbReference type="ARBA" id="ARBA00023242"/>
    </source>
</evidence>
<dbReference type="GO" id="GO:0006351">
    <property type="term" value="P:DNA-templated transcription"/>
    <property type="evidence" value="ECO:0007669"/>
    <property type="project" value="InterPro"/>
</dbReference>
<name>A0A9W4USP3_9PLEO</name>
<keyword evidence="10" id="KW-1185">Reference proteome</keyword>
<dbReference type="SUPFAM" id="SSF57701">
    <property type="entry name" value="Zn2/Cys6 DNA-binding domain"/>
    <property type="match status" value="1"/>
</dbReference>
<reference evidence="9" key="1">
    <citation type="submission" date="2023-01" db="EMBL/GenBank/DDBJ databases">
        <authorList>
            <person name="Van Ghelder C."/>
            <person name="Rancurel C."/>
        </authorList>
    </citation>
    <scope>NUCLEOTIDE SEQUENCE</scope>
    <source>
        <strain evidence="9">CNCM I-4278</strain>
    </source>
</reference>
<evidence type="ECO:0000256" key="3">
    <source>
        <dbReference type="ARBA" id="ARBA00023015"/>
    </source>
</evidence>
<sequence length="716" mass="81149">MITPRRSDHPSLFHTFSAISQQMEDPEQPATERAVQGRVLQACQRCRSLKTRCLLSDHAGICQRCLHAKKDCVWAEVPRRARKARGPSRIAQVEQKIDGLVASIARPPTNHSSFASTSEQRTPPGDTARRIPGKSNERTVHPGSWLPFPDSFDQEASNPQQSRENGAEESQPGDELNERFLNRLRDIHTFSTETDMERAPDAVFQGAHRFEPEINNEYVKRLLSTGEAEILLNEYRAMWSSFPFVPLANHTSARDLSETKPMLFLAILTVASWKNRLRQKILDKTYRTELSERTIVNPHRTLSIVQSILVYLSRYHFLFSHKTQQIFSLQQVAVGLALDIGLHTKTRRTFMNGMSGRTPPKAYSEQEQRERQRTFLGCYYMSSMIAGGLQKPNLLRYTDYMGECCKDLRQAREIPSDVIIGRLVTLRRLDDQIHDAFYSEDAVDLSLSDPRINMNYKFLQAQLEDFGSEDCLDELQRMIDLTSTFTSVQLHSISLRQASTPTNMIAGNTLQLNALLATLEACKRHTDILLSISASEYHLLSFSEWMRLPVVMITGARLCIPSDHLSAINWDIKAAHERLRLDSFLEFLCARMQAISVSVYDFWSILNMIMRELKTWYLKRINPGSQPIDPINVFGIPTPNATMSSLGSSGATPASHAMGHGCPVDHAGQLSAETGMNLDMTEAAFAFMRSEEFDMDKFFDMGLWGDETYLDMGFGS</sequence>
<keyword evidence="5" id="KW-0804">Transcription</keyword>
<dbReference type="AlphaFoldDB" id="A0A9W4USP3"/>
<organism evidence="9 10">
    <name type="scientific">Periconia digitata</name>
    <dbReference type="NCBI Taxonomy" id="1303443"/>
    <lineage>
        <taxon>Eukaryota</taxon>
        <taxon>Fungi</taxon>
        <taxon>Dikarya</taxon>
        <taxon>Ascomycota</taxon>
        <taxon>Pezizomycotina</taxon>
        <taxon>Dothideomycetes</taxon>
        <taxon>Pleosporomycetidae</taxon>
        <taxon>Pleosporales</taxon>
        <taxon>Massarineae</taxon>
        <taxon>Periconiaceae</taxon>
        <taxon>Periconia</taxon>
    </lineage>
</organism>
<feature type="compositionally biased region" description="Polar residues" evidence="7">
    <location>
        <begin position="109"/>
        <end position="121"/>
    </location>
</feature>
<dbReference type="SMART" id="SM00066">
    <property type="entry name" value="GAL4"/>
    <property type="match status" value="1"/>
</dbReference>
<dbReference type="InterPro" id="IPR001138">
    <property type="entry name" value="Zn2Cys6_DnaBD"/>
</dbReference>
<dbReference type="EMBL" id="CAOQHR010000011">
    <property type="protein sequence ID" value="CAI6340769.1"/>
    <property type="molecule type" value="Genomic_DNA"/>
</dbReference>
<dbReference type="InterPro" id="IPR007219">
    <property type="entry name" value="XnlR_reg_dom"/>
</dbReference>
<proteinExistence type="predicted"/>
<protein>
    <recommendedName>
        <fullName evidence="8">Zn(2)-C6 fungal-type domain-containing protein</fullName>
    </recommendedName>
</protein>
<keyword evidence="6" id="KW-0539">Nucleus</keyword>
<dbReference type="PANTHER" id="PTHR31845:SF10">
    <property type="entry name" value="ZN(II)2CYS6 TRANSCRIPTION FACTOR (EUROFUNG)"/>
    <property type="match status" value="1"/>
</dbReference>
<dbReference type="PANTHER" id="PTHR31845">
    <property type="entry name" value="FINGER DOMAIN PROTEIN, PUTATIVE-RELATED"/>
    <property type="match status" value="1"/>
</dbReference>
<dbReference type="CDD" id="cd12148">
    <property type="entry name" value="fungal_TF_MHR"/>
    <property type="match status" value="1"/>
</dbReference>
<feature type="compositionally biased region" description="Polar residues" evidence="7">
    <location>
        <begin position="154"/>
        <end position="164"/>
    </location>
</feature>
<dbReference type="GO" id="GO:0008270">
    <property type="term" value="F:zinc ion binding"/>
    <property type="evidence" value="ECO:0007669"/>
    <property type="project" value="InterPro"/>
</dbReference>
<dbReference type="InterPro" id="IPR051089">
    <property type="entry name" value="prtT"/>
</dbReference>
<dbReference type="CDD" id="cd00067">
    <property type="entry name" value="GAL4"/>
    <property type="match status" value="1"/>
</dbReference>
<evidence type="ECO:0000256" key="5">
    <source>
        <dbReference type="ARBA" id="ARBA00023163"/>
    </source>
</evidence>
<evidence type="ECO:0000313" key="9">
    <source>
        <dbReference type="EMBL" id="CAI6340769.1"/>
    </source>
</evidence>
<dbReference type="PROSITE" id="PS00463">
    <property type="entry name" value="ZN2_CY6_FUNGAL_1"/>
    <property type="match status" value="1"/>
</dbReference>
<keyword evidence="4" id="KW-0238">DNA-binding</keyword>
<dbReference type="Pfam" id="PF04082">
    <property type="entry name" value="Fungal_trans"/>
    <property type="match status" value="1"/>
</dbReference>
<feature type="domain" description="Zn(2)-C6 fungal-type" evidence="8">
    <location>
        <begin position="42"/>
        <end position="72"/>
    </location>
</feature>
<evidence type="ECO:0000256" key="1">
    <source>
        <dbReference type="ARBA" id="ARBA00004123"/>
    </source>
</evidence>
<dbReference type="OrthoDB" id="5424793at2759"/>
<dbReference type="GO" id="GO:0005634">
    <property type="term" value="C:nucleus"/>
    <property type="evidence" value="ECO:0007669"/>
    <property type="project" value="UniProtKB-SubCell"/>
</dbReference>
<dbReference type="Gene3D" id="4.10.240.10">
    <property type="entry name" value="Zn(2)-C6 fungal-type DNA-binding domain"/>
    <property type="match status" value="1"/>
</dbReference>
<evidence type="ECO:0000256" key="2">
    <source>
        <dbReference type="ARBA" id="ARBA00022723"/>
    </source>
</evidence>
<evidence type="ECO:0000259" key="8">
    <source>
        <dbReference type="PROSITE" id="PS00463"/>
    </source>
</evidence>
<comment type="caution">
    <text evidence="9">The sequence shown here is derived from an EMBL/GenBank/DDBJ whole genome shotgun (WGS) entry which is preliminary data.</text>
</comment>
<keyword evidence="2" id="KW-0479">Metal-binding</keyword>
<feature type="region of interest" description="Disordered" evidence="7">
    <location>
        <begin position="106"/>
        <end position="175"/>
    </location>
</feature>
<dbReference type="Proteomes" id="UP001152607">
    <property type="component" value="Unassembled WGS sequence"/>
</dbReference>